<evidence type="ECO:0000256" key="1">
    <source>
        <dbReference type="SAM" id="SignalP"/>
    </source>
</evidence>
<keyword evidence="1" id="KW-0732">Signal</keyword>
<name>C7LXG4_DESBD</name>
<accession>C7LXG4</accession>
<proteinExistence type="predicted"/>
<dbReference type="HOGENOM" id="CLU_152538_1_0_7"/>
<evidence type="ECO:0000313" key="2">
    <source>
        <dbReference type="EMBL" id="ACU90035.1"/>
    </source>
</evidence>
<dbReference type="AlphaFoldDB" id="C7LXG4"/>
<dbReference type="eggNOG" id="ENOG5033GPE">
    <property type="taxonomic scope" value="Bacteria"/>
</dbReference>
<dbReference type="OrthoDB" id="9103420at2"/>
<feature type="signal peptide" evidence="1">
    <location>
        <begin position="1"/>
        <end position="18"/>
    </location>
</feature>
<feature type="chain" id="PRO_5002979755" description="Lipoprotein" evidence="1">
    <location>
        <begin position="19"/>
        <end position="118"/>
    </location>
</feature>
<organism evidence="2 3">
    <name type="scientific">Desulfomicrobium baculatum (strain DSM 4028 / VKM B-1378 / X)</name>
    <name type="common">Desulfovibrio baculatus</name>
    <dbReference type="NCBI Taxonomy" id="525897"/>
    <lineage>
        <taxon>Bacteria</taxon>
        <taxon>Pseudomonadati</taxon>
        <taxon>Thermodesulfobacteriota</taxon>
        <taxon>Desulfovibrionia</taxon>
        <taxon>Desulfovibrionales</taxon>
        <taxon>Desulfomicrobiaceae</taxon>
        <taxon>Desulfomicrobium</taxon>
    </lineage>
</organism>
<gene>
    <name evidence="2" type="ordered locus">Dbac_1947</name>
</gene>
<dbReference type="PROSITE" id="PS51257">
    <property type="entry name" value="PROKAR_LIPOPROTEIN"/>
    <property type="match status" value="1"/>
</dbReference>
<reference evidence="2 3" key="1">
    <citation type="journal article" date="2009" name="Stand. Genomic Sci.">
        <title>Complete genome sequence of Desulfomicrobium baculatum type strain (X).</title>
        <authorList>
            <person name="Copeland A."/>
            <person name="Spring S."/>
            <person name="Goker M."/>
            <person name="Schneider S."/>
            <person name="Lapidus A."/>
            <person name="Del Rio T.G."/>
            <person name="Tice H."/>
            <person name="Cheng J.F."/>
            <person name="Chen F."/>
            <person name="Nolan M."/>
            <person name="Bruce D."/>
            <person name="Goodwin L."/>
            <person name="Pitluck S."/>
            <person name="Ivanova N."/>
            <person name="Mavrommatis K."/>
            <person name="Ovchinnikova G."/>
            <person name="Pati A."/>
            <person name="Chen A."/>
            <person name="Palaniappan K."/>
            <person name="Land M."/>
            <person name="Hauser L."/>
            <person name="Chang Y.J."/>
            <person name="Jeffries C.C."/>
            <person name="Meincke L."/>
            <person name="Sims D."/>
            <person name="Brettin T."/>
            <person name="Detter J.C."/>
            <person name="Han C."/>
            <person name="Chain P."/>
            <person name="Bristow J."/>
            <person name="Eisen J.A."/>
            <person name="Markowitz V."/>
            <person name="Hugenholtz P."/>
            <person name="Kyrpides N.C."/>
            <person name="Klenk H.P."/>
            <person name="Lucas S."/>
        </authorList>
    </citation>
    <scope>NUCLEOTIDE SEQUENCE [LARGE SCALE GENOMIC DNA]</scope>
    <source>
        <strain evidence="3">DSM 4028 / VKM B-1378 / X</strain>
    </source>
</reference>
<protein>
    <recommendedName>
        <fullName evidence="4">Lipoprotein</fullName>
    </recommendedName>
</protein>
<sequence length="118" mass="12441">MKFMLTGALLAMSLLAVGCSGEPSEADIRAAFEKDMARTAQSLDEAGKLFGGVGKSFTDSLGKTELHAVKKIGCAEAKEAPGFVCDVEVDMTVPIAGRSKEMTTVRFVKGPDGWVVVQ</sequence>
<evidence type="ECO:0008006" key="4">
    <source>
        <dbReference type="Google" id="ProtNLM"/>
    </source>
</evidence>
<evidence type="ECO:0000313" key="3">
    <source>
        <dbReference type="Proteomes" id="UP000002216"/>
    </source>
</evidence>
<keyword evidence="3" id="KW-1185">Reference proteome</keyword>
<dbReference type="KEGG" id="dba:Dbac_1947"/>
<dbReference type="EMBL" id="CP001629">
    <property type="protein sequence ID" value="ACU90035.1"/>
    <property type="molecule type" value="Genomic_DNA"/>
</dbReference>
<dbReference type="Proteomes" id="UP000002216">
    <property type="component" value="Chromosome"/>
</dbReference>
<dbReference type="RefSeq" id="WP_015774126.1">
    <property type="nucleotide sequence ID" value="NC_013173.1"/>
</dbReference>